<comment type="caution">
    <text evidence="1">The sequence shown here is derived from an EMBL/GenBank/DDBJ whole genome shotgun (WGS) entry which is preliminary data.</text>
</comment>
<sequence>MSEIGATPDPGEIKDKIKAGSDRANALKAYVDTVSIKHVHRQDIEMIDLVVKTYELLTEIMKLVESKVDEIGNAKK</sequence>
<organism evidence="1">
    <name type="scientific">marine sediment metagenome</name>
    <dbReference type="NCBI Taxonomy" id="412755"/>
    <lineage>
        <taxon>unclassified sequences</taxon>
        <taxon>metagenomes</taxon>
        <taxon>ecological metagenomes</taxon>
    </lineage>
</organism>
<reference evidence="1" key="1">
    <citation type="journal article" date="2015" name="Nature">
        <title>Complex archaea that bridge the gap between prokaryotes and eukaryotes.</title>
        <authorList>
            <person name="Spang A."/>
            <person name="Saw J.H."/>
            <person name="Jorgensen S.L."/>
            <person name="Zaremba-Niedzwiedzka K."/>
            <person name="Martijn J."/>
            <person name="Lind A.E."/>
            <person name="van Eijk R."/>
            <person name="Schleper C."/>
            <person name="Guy L."/>
            <person name="Ettema T.J."/>
        </authorList>
    </citation>
    <scope>NUCLEOTIDE SEQUENCE</scope>
</reference>
<protein>
    <submittedName>
        <fullName evidence="1">Uncharacterized protein</fullName>
    </submittedName>
</protein>
<dbReference type="EMBL" id="LAZR01001612">
    <property type="protein sequence ID" value="KKN41987.1"/>
    <property type="molecule type" value="Genomic_DNA"/>
</dbReference>
<name>A0A0F9QYD0_9ZZZZ</name>
<evidence type="ECO:0000313" key="1">
    <source>
        <dbReference type="EMBL" id="KKN41987.1"/>
    </source>
</evidence>
<proteinExistence type="predicted"/>
<gene>
    <name evidence="1" type="ORF">LCGC14_0717910</name>
</gene>
<dbReference type="AlphaFoldDB" id="A0A0F9QYD0"/>
<accession>A0A0F9QYD0</accession>